<name>A0A941FKL2_9BACI</name>
<comment type="caution">
    <text evidence="1">The sequence shown here is derived from an EMBL/GenBank/DDBJ whole genome shotgun (WGS) entry which is preliminary data.</text>
</comment>
<reference evidence="1" key="1">
    <citation type="submission" date="2021-04" db="EMBL/GenBank/DDBJ databases">
        <title>Whole genome sequencing of Enterococci isolates from hospitalized patients.</title>
        <authorList>
            <person name="Ogoti B.M."/>
            <person name="Onyambu F.G."/>
        </authorList>
    </citation>
    <scope>NUCLEOTIDE SEQUENCE</scope>
    <source>
        <strain evidence="1">242</strain>
    </source>
</reference>
<protein>
    <submittedName>
        <fullName evidence="1">Uncharacterized protein</fullName>
    </submittedName>
</protein>
<gene>
    <name evidence="1" type="ORF">KEH51_29335</name>
</gene>
<evidence type="ECO:0000313" key="2">
    <source>
        <dbReference type="Proteomes" id="UP000680045"/>
    </source>
</evidence>
<dbReference type="EMBL" id="JAGTPW010000094">
    <property type="protein sequence ID" value="MBR8646378.1"/>
    <property type="molecule type" value="Genomic_DNA"/>
</dbReference>
<evidence type="ECO:0000313" key="1">
    <source>
        <dbReference type="EMBL" id="MBR8646378.1"/>
    </source>
</evidence>
<organism evidence="1 2">
    <name type="scientific">Peribacillus frigoritolerans</name>
    <dbReference type="NCBI Taxonomy" id="450367"/>
    <lineage>
        <taxon>Bacteria</taxon>
        <taxon>Bacillati</taxon>
        <taxon>Bacillota</taxon>
        <taxon>Bacilli</taxon>
        <taxon>Bacillales</taxon>
        <taxon>Bacillaceae</taxon>
        <taxon>Peribacillus</taxon>
    </lineage>
</organism>
<dbReference type="Proteomes" id="UP000680045">
    <property type="component" value="Unassembled WGS sequence"/>
</dbReference>
<dbReference type="AlphaFoldDB" id="A0A941FKL2"/>
<sequence>MLAEFGEQLIIIDPHNFLQRVDNAFSEKGYEYIYSKVNYDDYSKTQSKESNLTIRIITKFSSGRISFRKPK</sequence>
<accession>A0A941FKL2</accession>
<proteinExistence type="predicted"/>